<keyword evidence="4" id="KW-1185">Reference proteome</keyword>
<comment type="caution">
    <text evidence="3">The sequence shown here is derived from an EMBL/GenBank/DDBJ whole genome shotgun (WGS) entry which is preliminary data.</text>
</comment>
<organism evidence="3 4">
    <name type="scientific">Agarivorans gilvus</name>
    <dbReference type="NCBI Taxonomy" id="680279"/>
    <lineage>
        <taxon>Bacteria</taxon>
        <taxon>Pseudomonadati</taxon>
        <taxon>Pseudomonadota</taxon>
        <taxon>Gammaproteobacteria</taxon>
        <taxon>Alteromonadales</taxon>
        <taxon>Alteromonadaceae</taxon>
        <taxon>Agarivorans</taxon>
    </lineage>
</organism>
<name>A0ABQ1I1P8_9ALTE</name>
<gene>
    <name evidence="3" type="ORF">GCM10007414_21300</name>
</gene>
<dbReference type="EMBL" id="BMDY01000011">
    <property type="protein sequence ID" value="GGB07662.1"/>
    <property type="molecule type" value="Genomic_DNA"/>
</dbReference>
<evidence type="ECO:0000259" key="2">
    <source>
        <dbReference type="Pfam" id="PF12146"/>
    </source>
</evidence>
<dbReference type="InterPro" id="IPR029058">
    <property type="entry name" value="AB_hydrolase_fold"/>
</dbReference>
<evidence type="ECO:0000313" key="3">
    <source>
        <dbReference type="EMBL" id="GGB07662.1"/>
    </source>
</evidence>
<feature type="signal peptide" evidence="1">
    <location>
        <begin position="1"/>
        <end position="29"/>
    </location>
</feature>
<dbReference type="SUPFAM" id="SSF53474">
    <property type="entry name" value="alpha/beta-Hydrolases"/>
    <property type="match status" value="1"/>
</dbReference>
<sequence length="453" mass="51383">MFYRSTHFAKPVSLLFGLLSLTLSSLSLAQSSEENCVNINSQAKLIEQYLEQAPYRQAITSRVEEFSYQPSASYQDYLHYAQKLIAKRNPRAMMACPINTPSYQLLATQQKWLGIPKVIQLLAPFELHHPDNDKAVLLIHGLTDSPFHFHDLAWFFYQQGYDVRTLLLPGHGTAPSDLVDIDYQQWQQAADYAISRSSEDYSELYLGGFSTGGALILRHLLKHPNNDEQIKGVLLWSPASKAASSFAWLAKPVSWLRTWLSKDADIDFAKYESFATNAGAQVHTLMKLLRNELKQAEQLPAIPLLMVASEYDQTIDTQASLAILQDWQQANPKLQHQLIYYGEQQSLPAGLNEQVKLNIPSCATASCEQIQQVAHTATINAPSNPYYGENGVYRNCSHYLSDVASYLRCKQSDEIVKGETSKQNLQRYPTLQRLTYNPYYQQMLQQINAFMQP</sequence>
<keyword evidence="1" id="KW-0732">Signal</keyword>
<feature type="domain" description="Serine aminopeptidase S33" evidence="2">
    <location>
        <begin position="132"/>
        <end position="325"/>
    </location>
</feature>
<evidence type="ECO:0000313" key="4">
    <source>
        <dbReference type="Proteomes" id="UP000651977"/>
    </source>
</evidence>
<evidence type="ECO:0000256" key="1">
    <source>
        <dbReference type="SAM" id="SignalP"/>
    </source>
</evidence>
<dbReference type="RefSeq" id="WP_055733055.1">
    <property type="nucleotide sequence ID" value="NZ_BMDY01000011.1"/>
</dbReference>
<dbReference type="Proteomes" id="UP000651977">
    <property type="component" value="Unassembled WGS sequence"/>
</dbReference>
<proteinExistence type="predicted"/>
<dbReference type="Gene3D" id="3.40.50.1820">
    <property type="entry name" value="alpha/beta hydrolase"/>
    <property type="match status" value="1"/>
</dbReference>
<keyword evidence="3" id="KW-0449">Lipoprotein</keyword>
<reference evidence="4" key="1">
    <citation type="journal article" date="2019" name="Int. J. Syst. Evol. Microbiol.">
        <title>The Global Catalogue of Microorganisms (GCM) 10K type strain sequencing project: providing services to taxonomists for standard genome sequencing and annotation.</title>
        <authorList>
            <consortium name="The Broad Institute Genomics Platform"/>
            <consortium name="The Broad Institute Genome Sequencing Center for Infectious Disease"/>
            <person name="Wu L."/>
            <person name="Ma J."/>
        </authorList>
    </citation>
    <scope>NUCLEOTIDE SEQUENCE [LARGE SCALE GENOMIC DNA]</scope>
    <source>
        <strain evidence="4">CGMCC 1.10131</strain>
    </source>
</reference>
<protein>
    <submittedName>
        <fullName evidence="3">Lipoprotein</fullName>
    </submittedName>
</protein>
<dbReference type="Pfam" id="PF12146">
    <property type="entry name" value="Hydrolase_4"/>
    <property type="match status" value="1"/>
</dbReference>
<dbReference type="InterPro" id="IPR022742">
    <property type="entry name" value="Hydrolase_4"/>
</dbReference>
<accession>A0ABQ1I1P8</accession>
<feature type="chain" id="PRO_5047125306" evidence="1">
    <location>
        <begin position="30"/>
        <end position="453"/>
    </location>
</feature>